<dbReference type="PANTHER" id="PTHR45528">
    <property type="entry name" value="SENSOR HISTIDINE KINASE CPXA"/>
    <property type="match status" value="1"/>
</dbReference>
<evidence type="ECO:0000256" key="8">
    <source>
        <dbReference type="ARBA" id="ARBA00022989"/>
    </source>
</evidence>
<dbReference type="GO" id="GO:0000155">
    <property type="term" value="F:phosphorelay sensor kinase activity"/>
    <property type="evidence" value="ECO:0007669"/>
    <property type="project" value="InterPro"/>
</dbReference>
<evidence type="ECO:0000256" key="5">
    <source>
        <dbReference type="ARBA" id="ARBA00022679"/>
    </source>
</evidence>
<feature type="transmembrane region" description="Helical" evidence="12">
    <location>
        <begin position="51"/>
        <end position="72"/>
    </location>
</feature>
<keyword evidence="5" id="KW-0808">Transferase</keyword>
<evidence type="ECO:0000256" key="10">
    <source>
        <dbReference type="ARBA" id="ARBA00023136"/>
    </source>
</evidence>
<dbReference type="InterPro" id="IPR050398">
    <property type="entry name" value="HssS/ArlS-like"/>
</dbReference>
<evidence type="ECO:0000259" key="13">
    <source>
        <dbReference type="PROSITE" id="PS50109"/>
    </source>
</evidence>
<feature type="domain" description="Histidine kinase" evidence="13">
    <location>
        <begin position="141"/>
        <end position="358"/>
    </location>
</feature>
<keyword evidence="6 12" id="KW-0812">Transmembrane</keyword>
<dbReference type="EMBL" id="ACRF02000013">
    <property type="protein sequence ID" value="EEW93456.1"/>
    <property type="molecule type" value="Genomic_DNA"/>
</dbReference>
<protein>
    <recommendedName>
        <fullName evidence="3">histidine kinase</fullName>
        <ecNumber evidence="3">2.7.13.3</ecNumber>
    </recommendedName>
</protein>
<dbReference type="SUPFAM" id="SSF55874">
    <property type="entry name" value="ATPase domain of HSP90 chaperone/DNA topoisomerase II/histidine kinase"/>
    <property type="match status" value="1"/>
</dbReference>
<dbReference type="InterPro" id="IPR036097">
    <property type="entry name" value="HisK_dim/P_sf"/>
</dbReference>
<dbReference type="Pfam" id="PF02518">
    <property type="entry name" value="HATPase_c"/>
    <property type="match status" value="1"/>
</dbReference>
<evidence type="ECO:0000256" key="6">
    <source>
        <dbReference type="ARBA" id="ARBA00022692"/>
    </source>
</evidence>
<evidence type="ECO:0000256" key="4">
    <source>
        <dbReference type="ARBA" id="ARBA00022553"/>
    </source>
</evidence>
<keyword evidence="15" id="KW-1185">Reference proteome</keyword>
<dbReference type="RefSeq" id="WP_006702612.1">
    <property type="nucleotide sequence ID" value="NZ_KI391971.1"/>
</dbReference>
<dbReference type="InterPro" id="IPR003594">
    <property type="entry name" value="HATPase_dom"/>
</dbReference>
<dbReference type="GO" id="GO:0005886">
    <property type="term" value="C:plasma membrane"/>
    <property type="evidence" value="ECO:0007669"/>
    <property type="project" value="TreeGrafter"/>
</dbReference>
<reference evidence="14" key="1">
    <citation type="submission" date="2009-09" db="EMBL/GenBank/DDBJ databases">
        <authorList>
            <consortium name="The Broad Institute Genome Sequencing Platform"/>
            <person name="Ward D."/>
            <person name="Feldgarden M."/>
            <person name="Earl A."/>
            <person name="Young S.K."/>
            <person name="Zeng Q."/>
            <person name="Koehrsen M."/>
            <person name="Alvarado L."/>
            <person name="Berlin A."/>
            <person name="Bochicchio J."/>
            <person name="Borenstein D."/>
            <person name="Chapman S.B."/>
            <person name="Chen Z."/>
            <person name="Engels R."/>
            <person name="Freedman E."/>
            <person name="Gellesch M."/>
            <person name="Goldberg J."/>
            <person name="Griggs A."/>
            <person name="Gujja S."/>
            <person name="Heilman E."/>
            <person name="Heiman D."/>
            <person name="Hepburn T."/>
            <person name="Howarth C."/>
            <person name="Jen D."/>
            <person name="Larson L."/>
            <person name="Lewis B."/>
            <person name="Mehta T."/>
            <person name="Park D."/>
            <person name="Pearson M."/>
            <person name="Roberts A."/>
            <person name="Saif S."/>
            <person name="Shea T."/>
            <person name="Shenoy N."/>
            <person name="Sisk P."/>
            <person name="Stolte C."/>
            <person name="Sykes S."/>
            <person name="Thomson T."/>
            <person name="Walk T."/>
            <person name="White J."/>
            <person name="Yandava C."/>
            <person name="Sibley C.D."/>
            <person name="Field T.R."/>
            <person name="Grinwis M."/>
            <person name="Eshaghurshan C.S."/>
            <person name="Surette M.G."/>
            <person name="Haas B."/>
            <person name="Nusbaum C."/>
            <person name="Birren B."/>
        </authorList>
    </citation>
    <scope>NUCLEOTIDE SEQUENCE [LARGE SCALE GENOMIC DNA]</scope>
    <source>
        <strain evidence="14">ATCC 700633</strain>
    </source>
</reference>
<dbReference type="AlphaFoldDB" id="D0BK53"/>
<evidence type="ECO:0000256" key="12">
    <source>
        <dbReference type="SAM" id="Phobius"/>
    </source>
</evidence>
<dbReference type="SMART" id="SM00387">
    <property type="entry name" value="HATPase_c"/>
    <property type="match status" value="1"/>
</dbReference>
<reference evidence="14" key="2">
    <citation type="submission" date="2011-10" db="EMBL/GenBank/DDBJ databases">
        <title>The Genome Sequence of Granulicatella elegans ATCC 700633.</title>
        <authorList>
            <consortium name="The Broad Institute Genome Sequencing Platform"/>
            <consortium name="The Broad Institute Genome Sequencing Center for Infectious Disease"/>
            <person name="Earl A."/>
            <person name="Ward D."/>
            <person name="Feldgarden M."/>
            <person name="Gevers D."/>
            <person name="Sibley C.D."/>
            <person name="Field T.R."/>
            <person name="Grinwis M."/>
            <person name="Eshaghurshan C.S."/>
            <person name="Surette M.G."/>
            <person name="Young S.K."/>
            <person name="Zeng Q."/>
            <person name="Gargeya S."/>
            <person name="Fitzgerald M."/>
            <person name="Haas B."/>
            <person name="Abouelleil A."/>
            <person name="Alvarado L."/>
            <person name="Arachchi H.M."/>
            <person name="Berlin A."/>
            <person name="Brown A."/>
            <person name="Chapman S.B."/>
            <person name="Chen Z."/>
            <person name="Dunbar C."/>
            <person name="Freedman E."/>
            <person name="Gearin G."/>
            <person name="Goldberg J."/>
            <person name="Griggs A."/>
            <person name="Gujja S."/>
            <person name="Heiman D."/>
            <person name="Howarth C."/>
            <person name="Larson L."/>
            <person name="Lui A."/>
            <person name="MacDonald P.J.P."/>
            <person name="Montmayeur A."/>
            <person name="Murphy C."/>
            <person name="Neiman D."/>
            <person name="Pearson M."/>
            <person name="Priest M."/>
            <person name="Roberts A."/>
            <person name="Saif S."/>
            <person name="Shea T."/>
            <person name="Shenoy N."/>
            <person name="Sisk P."/>
            <person name="Stolte C."/>
            <person name="Sykes S."/>
            <person name="Wortman J."/>
            <person name="Nusbaum C."/>
            <person name="Birren B."/>
        </authorList>
    </citation>
    <scope>NUCLEOTIDE SEQUENCE [LARGE SCALE GENOMIC DNA]</scope>
    <source>
        <strain evidence="14">ATCC 700633</strain>
    </source>
</reference>
<evidence type="ECO:0000313" key="15">
    <source>
        <dbReference type="Proteomes" id="UP000002939"/>
    </source>
</evidence>
<feature type="coiled-coil region" evidence="11">
    <location>
        <begin position="107"/>
        <end position="134"/>
    </location>
</feature>
<comment type="catalytic activity">
    <reaction evidence="1">
        <text>ATP + protein L-histidine = ADP + protein N-phospho-L-histidine.</text>
        <dbReference type="EC" id="2.7.13.3"/>
    </reaction>
</comment>
<dbReference type="Gene3D" id="1.10.287.130">
    <property type="match status" value="1"/>
</dbReference>
<dbReference type="InterPro" id="IPR003661">
    <property type="entry name" value="HisK_dim/P_dom"/>
</dbReference>
<evidence type="ECO:0000256" key="2">
    <source>
        <dbReference type="ARBA" id="ARBA00004141"/>
    </source>
</evidence>
<dbReference type="PANTHER" id="PTHR45528:SF8">
    <property type="entry name" value="HISTIDINE KINASE"/>
    <property type="match status" value="1"/>
</dbReference>
<keyword evidence="7" id="KW-0418">Kinase</keyword>
<accession>D0BK53</accession>
<proteinExistence type="predicted"/>
<dbReference type="HOGENOM" id="CLU_000445_89_34_9"/>
<keyword evidence="4" id="KW-0597">Phosphoprotein</keyword>
<dbReference type="Pfam" id="PF00512">
    <property type="entry name" value="HisKA"/>
    <property type="match status" value="1"/>
</dbReference>
<evidence type="ECO:0000313" key="14">
    <source>
        <dbReference type="EMBL" id="EEW93456.1"/>
    </source>
</evidence>
<evidence type="ECO:0000256" key="7">
    <source>
        <dbReference type="ARBA" id="ARBA00022777"/>
    </source>
</evidence>
<dbReference type="InterPro" id="IPR005467">
    <property type="entry name" value="His_kinase_dom"/>
</dbReference>
<evidence type="ECO:0000256" key="3">
    <source>
        <dbReference type="ARBA" id="ARBA00012438"/>
    </source>
</evidence>
<dbReference type="InterPro" id="IPR008358">
    <property type="entry name" value="Sig_transdc_His_kin/Pase_MprB"/>
</dbReference>
<dbReference type="OrthoDB" id="84942at2"/>
<keyword evidence="8 12" id="KW-1133">Transmembrane helix</keyword>
<evidence type="ECO:0000256" key="1">
    <source>
        <dbReference type="ARBA" id="ARBA00000085"/>
    </source>
</evidence>
<name>D0BK53_9LACT</name>
<dbReference type="EC" id="2.7.13.3" evidence="3"/>
<dbReference type="Proteomes" id="UP000002939">
    <property type="component" value="Unassembled WGS sequence"/>
</dbReference>
<feature type="transmembrane region" description="Helical" evidence="12">
    <location>
        <begin position="15"/>
        <end position="39"/>
    </location>
</feature>
<evidence type="ECO:0000256" key="11">
    <source>
        <dbReference type="SAM" id="Coils"/>
    </source>
</evidence>
<dbReference type="STRING" id="626369.HMPREF0446_00338"/>
<keyword evidence="10 12" id="KW-0472">Membrane</keyword>
<dbReference type="CDD" id="cd00082">
    <property type="entry name" value="HisKA"/>
    <property type="match status" value="1"/>
</dbReference>
<evidence type="ECO:0000256" key="9">
    <source>
        <dbReference type="ARBA" id="ARBA00023012"/>
    </source>
</evidence>
<keyword evidence="11" id="KW-0175">Coiled coil</keyword>
<keyword evidence="9" id="KW-0902">Two-component regulatory system</keyword>
<organism evidence="14 15">
    <name type="scientific">Granulicatella elegans ATCC 700633</name>
    <dbReference type="NCBI Taxonomy" id="626369"/>
    <lineage>
        <taxon>Bacteria</taxon>
        <taxon>Bacillati</taxon>
        <taxon>Bacillota</taxon>
        <taxon>Bacilli</taxon>
        <taxon>Lactobacillales</taxon>
        <taxon>Carnobacteriaceae</taxon>
        <taxon>Granulicatella</taxon>
    </lineage>
</organism>
<dbReference type="SUPFAM" id="SSF47384">
    <property type="entry name" value="Homodimeric domain of signal transducing histidine kinase"/>
    <property type="match status" value="1"/>
</dbReference>
<gene>
    <name evidence="14" type="ORF">HMPREF0446_00338</name>
</gene>
<comment type="caution">
    <text evidence="14">The sequence shown here is derived from an EMBL/GenBank/DDBJ whole genome shotgun (WGS) entry which is preliminary data.</text>
</comment>
<comment type="subcellular location">
    <subcellularLocation>
        <location evidence="2">Membrane</location>
        <topology evidence="2">Multi-pass membrane protein</topology>
    </subcellularLocation>
</comment>
<sequence length="364" mass="42286">MENKISFKQLVQKTCLTIIVEFVIAILVLYLLPLLSISIKVAGEETAHPVLLNIFSWIYLCIALLVIVSFNIRQLLLKIHKEMNIVYHQSMWLESSDLTESLMITEFIETNQKINQMQQKIEGMLEKERQQKEALVFKVSAASHDLKTPLTVIQGNSELLSHSAIEEKYLPYIQDINIASNRMIEYINRLLLYSKTFYENENEWNDYSLQDVIESIEQEIHYLLKDKTIVTFQYDEKLDKNTTVYLHLNYVLRAVMNMMQNALEYSTADKKAIKVDLQYAHQQLVISIWNNGAHLTDEILQHADSLFYRKDKNRNLNDAHFGIGLAFVKRVSELHHGTLEIKNEDDGVKVTISVYTGKNKKIVT</sequence>
<dbReference type="eggNOG" id="COG0642">
    <property type="taxonomic scope" value="Bacteria"/>
</dbReference>
<dbReference type="PRINTS" id="PR01780">
    <property type="entry name" value="LANTIREGPROT"/>
</dbReference>
<dbReference type="InterPro" id="IPR036890">
    <property type="entry name" value="HATPase_C_sf"/>
</dbReference>
<dbReference type="PROSITE" id="PS50109">
    <property type="entry name" value="HIS_KIN"/>
    <property type="match status" value="1"/>
</dbReference>
<dbReference type="SMART" id="SM00388">
    <property type="entry name" value="HisKA"/>
    <property type="match status" value="1"/>
</dbReference>
<dbReference type="Gene3D" id="3.30.565.10">
    <property type="entry name" value="Histidine kinase-like ATPase, C-terminal domain"/>
    <property type="match status" value="1"/>
</dbReference>